<feature type="domain" description="SLH" evidence="4">
    <location>
        <begin position="58"/>
        <end position="122"/>
    </location>
</feature>
<dbReference type="PANTHER" id="PTHR43308:SF1">
    <property type="entry name" value="OUTER MEMBRANE PROTEIN ALPHA"/>
    <property type="match status" value="1"/>
</dbReference>
<dbReference type="Pfam" id="PF00395">
    <property type="entry name" value="SLH"/>
    <property type="match status" value="1"/>
</dbReference>
<reference evidence="6" key="1">
    <citation type="journal article" date="2024" name="Algal Res.">
        <title>Biochemical, toxicological and genomic investigation of a high-biomass producing Limnothrix strain isolated from Italian shallow drinking water reservoir.</title>
        <authorList>
            <person name="Simonazzi M."/>
            <person name="Shishido T.K."/>
            <person name="Delbaje E."/>
            <person name="Wahlsten M."/>
            <person name="Fewer D.P."/>
            <person name="Sivonen K."/>
            <person name="Pezzolesi L."/>
            <person name="Pistocchi R."/>
        </authorList>
    </citation>
    <scope>NUCLEOTIDE SEQUENCE [LARGE SCALE GENOMIC DNA]</scope>
    <source>
        <strain evidence="6">LRLZ20PSL1</strain>
    </source>
</reference>
<dbReference type="InterPro" id="IPR047684">
    <property type="entry name" value="Por_som-like"/>
</dbReference>
<dbReference type="RefSeq" id="WP_393013767.1">
    <property type="nucleotide sequence ID" value="NZ_JAZAQF010000074.1"/>
</dbReference>
<keyword evidence="3" id="KW-0175">Coiled coil</keyword>
<protein>
    <submittedName>
        <fullName evidence="5">Iron uptake porin</fullName>
    </submittedName>
</protein>
<gene>
    <name evidence="5" type="ORF">VPK24_12245</name>
</gene>
<comment type="similarity">
    <text evidence="1 2">Belongs to the OprB family.</text>
</comment>
<dbReference type="Pfam" id="PF04966">
    <property type="entry name" value="OprB"/>
    <property type="match status" value="1"/>
</dbReference>
<dbReference type="PANTHER" id="PTHR43308">
    <property type="entry name" value="OUTER MEMBRANE PROTEIN ALPHA-RELATED"/>
    <property type="match status" value="1"/>
</dbReference>
<name>A0ABW7CB93_9CYAN</name>
<dbReference type="InterPro" id="IPR007049">
    <property type="entry name" value="Carb-sel_porin_OprB"/>
</dbReference>
<evidence type="ECO:0000259" key="4">
    <source>
        <dbReference type="PROSITE" id="PS51272"/>
    </source>
</evidence>
<evidence type="ECO:0000256" key="1">
    <source>
        <dbReference type="ARBA" id="ARBA00008769"/>
    </source>
</evidence>
<keyword evidence="2" id="KW-0732">Signal</keyword>
<keyword evidence="6" id="KW-1185">Reference proteome</keyword>
<dbReference type="InterPro" id="IPR001119">
    <property type="entry name" value="SLH_dom"/>
</dbReference>
<accession>A0ABW7CB93</accession>
<dbReference type="PROSITE" id="PS51272">
    <property type="entry name" value="SLH"/>
    <property type="match status" value="1"/>
</dbReference>
<dbReference type="Gene3D" id="2.40.160.180">
    <property type="entry name" value="Carbohydrate-selective porin OprB"/>
    <property type="match status" value="1"/>
</dbReference>
<proteinExistence type="inferred from homology"/>
<dbReference type="EMBL" id="JAZAQF010000074">
    <property type="protein sequence ID" value="MFG3818412.1"/>
    <property type="molecule type" value="Genomic_DNA"/>
</dbReference>
<evidence type="ECO:0000313" key="6">
    <source>
        <dbReference type="Proteomes" id="UP001604335"/>
    </source>
</evidence>
<sequence>MLKSRYGVLMAALAISGGAMLGTADRAAAESPAGVNASTEATLLGSIDSEMALDQVTSVSQLSDVQPTDWAFQALQSLVERYGCIAGYPDGTFKGNRPLSRYEFAAGLNACLDRINDLIKAATDPLATKEDLRKLQKLQEEFAAELAALRGRVDSLEARTSELEANQFSTTTKLSGQVIFGMQGGTLTGDDSDDSGAENVTFSQRTRLLLVTSFTGKDKLFTRLESNSVRSPLNDVTGLTNLSYGNGSDTNFRLTFLAYEFPLSDRATAIVGQDLILEDAHPVHNPIYGNGNGAITSFADLNPIFRQPSYGGAGIRWNPSDNFTVAALYSAGNSASPDEGRGLFDGSYSASVSLNYTSSDDRFSAGLLYAHSYYSRVDRPFNVLGGSGTKNTFNLFDGDSFDSDNIGFQTQYRFSEHFGMHGFFGYTWADSLNNDDANADILTWGVGFTFPDLGKEGSVGALTVGQPPTVVNADGVEEDDNTPILVEAMYKFALNDNIYLTPGVVAVFDANDNGDTAVMGVLRTEFKF</sequence>
<dbReference type="SUPFAM" id="SSF56935">
    <property type="entry name" value="Porins"/>
    <property type="match status" value="1"/>
</dbReference>
<feature type="chain" id="PRO_5045012226" evidence="2">
    <location>
        <begin position="22"/>
        <end position="528"/>
    </location>
</feature>
<dbReference type="Proteomes" id="UP001604335">
    <property type="component" value="Unassembled WGS sequence"/>
</dbReference>
<evidence type="ECO:0000313" key="5">
    <source>
        <dbReference type="EMBL" id="MFG3818412.1"/>
    </source>
</evidence>
<feature type="signal peptide" evidence="2">
    <location>
        <begin position="1"/>
        <end position="21"/>
    </location>
</feature>
<dbReference type="NCBIfam" id="NF033921">
    <property type="entry name" value="por_somb"/>
    <property type="match status" value="1"/>
</dbReference>
<feature type="coiled-coil region" evidence="3">
    <location>
        <begin position="132"/>
        <end position="166"/>
    </location>
</feature>
<evidence type="ECO:0000256" key="2">
    <source>
        <dbReference type="RuleBase" id="RU363072"/>
    </source>
</evidence>
<dbReference type="InterPro" id="IPR038673">
    <property type="entry name" value="OprB_sf"/>
</dbReference>
<dbReference type="InterPro" id="IPR051465">
    <property type="entry name" value="Cell_Envelope_Struct_Comp"/>
</dbReference>
<evidence type="ECO:0000256" key="3">
    <source>
        <dbReference type="SAM" id="Coils"/>
    </source>
</evidence>
<comment type="caution">
    <text evidence="5">The sequence shown here is derived from an EMBL/GenBank/DDBJ whole genome shotgun (WGS) entry which is preliminary data.</text>
</comment>
<organism evidence="5 6">
    <name type="scientific">Limnothrix redekei LRLZ20PSL1</name>
    <dbReference type="NCBI Taxonomy" id="3112953"/>
    <lineage>
        <taxon>Bacteria</taxon>
        <taxon>Bacillati</taxon>
        <taxon>Cyanobacteriota</taxon>
        <taxon>Cyanophyceae</taxon>
        <taxon>Pseudanabaenales</taxon>
        <taxon>Pseudanabaenaceae</taxon>
        <taxon>Limnothrix</taxon>
    </lineage>
</organism>